<dbReference type="SMART" id="SM00903">
    <property type="entry name" value="Flavin_Reduct"/>
    <property type="match status" value="1"/>
</dbReference>
<dbReference type="SUPFAM" id="SSF50475">
    <property type="entry name" value="FMN-binding split barrel"/>
    <property type="match status" value="1"/>
</dbReference>
<dbReference type="OrthoDB" id="9792858at2"/>
<gene>
    <name evidence="4" type="ORF">CEW87_08305</name>
</gene>
<dbReference type="Proteomes" id="UP000244902">
    <property type="component" value="Chromosome"/>
</dbReference>
<dbReference type="RefSeq" id="WP_108972263.1">
    <property type="nucleotide sequence ID" value="NZ_CP022188.1"/>
</dbReference>
<feature type="domain" description="Flavin reductase like" evidence="3">
    <location>
        <begin position="33"/>
        <end position="176"/>
    </location>
</feature>
<dbReference type="GO" id="GO:0042602">
    <property type="term" value="F:riboflavin reductase (NADPH) activity"/>
    <property type="evidence" value="ECO:0007669"/>
    <property type="project" value="TreeGrafter"/>
</dbReference>
<evidence type="ECO:0000256" key="1">
    <source>
        <dbReference type="ARBA" id="ARBA00008898"/>
    </source>
</evidence>
<reference evidence="4 5" key="1">
    <citation type="submission" date="2017-06" db="EMBL/GenBank/DDBJ databases">
        <title>Azoarcus sp. TSNA42 complete genome sequence.</title>
        <authorList>
            <person name="Woo J.-H."/>
            <person name="Kim H.-S."/>
        </authorList>
    </citation>
    <scope>NUCLEOTIDE SEQUENCE [LARGE SCALE GENOMIC DNA]</scope>
    <source>
        <strain evidence="4 5">TSNA42</strain>
    </source>
</reference>
<dbReference type="AlphaFoldDB" id="A0A2U8H0F6"/>
<evidence type="ECO:0000259" key="3">
    <source>
        <dbReference type="SMART" id="SM00903"/>
    </source>
</evidence>
<dbReference type="Pfam" id="PF01613">
    <property type="entry name" value="Flavin_Reduct"/>
    <property type="match status" value="1"/>
</dbReference>
<organism evidence="4 5">
    <name type="scientific">Parazoarcus communis</name>
    <dbReference type="NCBI Taxonomy" id="41977"/>
    <lineage>
        <taxon>Bacteria</taxon>
        <taxon>Pseudomonadati</taxon>
        <taxon>Pseudomonadota</taxon>
        <taxon>Betaproteobacteria</taxon>
        <taxon>Rhodocyclales</taxon>
        <taxon>Zoogloeaceae</taxon>
        <taxon>Parazoarcus</taxon>
    </lineage>
</organism>
<dbReference type="InterPro" id="IPR012349">
    <property type="entry name" value="Split_barrel_FMN-bd"/>
</dbReference>
<protein>
    <recommendedName>
        <fullName evidence="3">Flavin reductase like domain-containing protein</fullName>
    </recommendedName>
</protein>
<sequence>MHAVALKQVPAPGPEPLAAHHAPFDGRLFRQVLGLFPTGVTIVTTWDDQGRPVGATVSSFNTVSLDPPLVLFSLARNSACCEAFAAGGALAIHVLGHEQSELSSRFARGGGDKWVDLNYAPGELGAPLLDDTLASFECSLFAQYPGGDHIIFVAEVDNLRFRDGEPLVFCAGGYRKLVAKDACA</sequence>
<dbReference type="InterPro" id="IPR050268">
    <property type="entry name" value="NADH-dep_flavin_reductase"/>
</dbReference>
<accession>A0A2U8H0F6</accession>
<keyword evidence="2" id="KW-0560">Oxidoreductase</keyword>
<evidence type="ECO:0000313" key="4">
    <source>
        <dbReference type="EMBL" id="AWI79371.1"/>
    </source>
</evidence>
<dbReference type="InterPro" id="IPR002563">
    <property type="entry name" value="Flavin_Rdtase-like_dom"/>
</dbReference>
<dbReference type="PANTHER" id="PTHR30466:SF11">
    <property type="entry name" value="FLAVIN-DEPENDENT MONOOXYGENASE, REDUCTASE SUBUNIT HSAB"/>
    <property type="match status" value="1"/>
</dbReference>
<name>A0A2U8H0F6_9RHOO</name>
<dbReference type="GO" id="GO:0010181">
    <property type="term" value="F:FMN binding"/>
    <property type="evidence" value="ECO:0007669"/>
    <property type="project" value="InterPro"/>
</dbReference>
<proteinExistence type="inferred from homology"/>
<evidence type="ECO:0000256" key="2">
    <source>
        <dbReference type="ARBA" id="ARBA00023002"/>
    </source>
</evidence>
<evidence type="ECO:0000313" key="5">
    <source>
        <dbReference type="Proteomes" id="UP000244902"/>
    </source>
</evidence>
<comment type="similarity">
    <text evidence="1">Belongs to the non-flavoprotein flavin reductase family.</text>
</comment>
<dbReference type="PANTHER" id="PTHR30466">
    <property type="entry name" value="FLAVIN REDUCTASE"/>
    <property type="match status" value="1"/>
</dbReference>
<dbReference type="Gene3D" id="2.30.110.10">
    <property type="entry name" value="Electron Transport, Fmn-binding Protein, Chain A"/>
    <property type="match status" value="1"/>
</dbReference>
<dbReference type="EMBL" id="CP022188">
    <property type="protein sequence ID" value="AWI79371.1"/>
    <property type="molecule type" value="Genomic_DNA"/>
</dbReference>